<evidence type="ECO:0000256" key="1">
    <source>
        <dbReference type="SAM" id="MobiDB-lite"/>
    </source>
</evidence>
<reference evidence="2 3" key="1">
    <citation type="submission" date="2018-01" db="EMBL/GenBank/DDBJ databases">
        <title>Complete genome sequence of Streptomyces lunaelactis MM109T, a Ferroverdin A producer isolated from cave moonmilk deposits.</title>
        <authorList>
            <person name="Naome A."/>
            <person name="Martinet L."/>
            <person name="Maciejewska M."/>
            <person name="Anderssen S."/>
            <person name="Adam D."/>
            <person name="Tenconi E."/>
            <person name="Deflandre B."/>
            <person name="Arguelles-Arias A."/>
            <person name="Calusinska M."/>
            <person name="Copieters W."/>
            <person name="Karim L."/>
            <person name="Hanikenne M."/>
            <person name="Baurain D."/>
            <person name="van Wezel G."/>
            <person name="Smargiasso N."/>
            <person name="de Pauw E."/>
            <person name="Delfosse P."/>
            <person name="Rigali S."/>
        </authorList>
    </citation>
    <scope>NUCLEOTIDE SEQUENCE [LARGE SCALE GENOMIC DNA]</scope>
    <source>
        <strain evidence="2 3">MM109</strain>
    </source>
</reference>
<feature type="compositionally biased region" description="Basic residues" evidence="1">
    <location>
        <begin position="295"/>
        <end position="304"/>
    </location>
</feature>
<proteinExistence type="predicted"/>
<feature type="compositionally biased region" description="Low complexity" evidence="1">
    <location>
        <begin position="1"/>
        <end position="16"/>
    </location>
</feature>
<dbReference type="Proteomes" id="UP000244201">
    <property type="component" value="Chromosome"/>
</dbReference>
<keyword evidence="3" id="KW-1185">Reference proteome</keyword>
<gene>
    <name evidence="2" type="ORF">SLUN_21625</name>
</gene>
<evidence type="ECO:0008006" key="4">
    <source>
        <dbReference type="Google" id="ProtNLM"/>
    </source>
</evidence>
<protein>
    <recommendedName>
        <fullName evidence="4">Class I SAM-dependent methyltransferase</fullName>
    </recommendedName>
</protein>
<feature type="region of interest" description="Disordered" evidence="1">
    <location>
        <begin position="261"/>
        <end position="308"/>
    </location>
</feature>
<dbReference type="GeneID" id="55657854"/>
<dbReference type="SUPFAM" id="SSF53335">
    <property type="entry name" value="S-adenosyl-L-methionine-dependent methyltransferases"/>
    <property type="match status" value="1"/>
</dbReference>
<sequence length="324" mass="35751">MSQTSTPAQSPAAATAGEGADELLPRPTRFADVKGWFWPADQLLFDWFLSYQRDTDPEGRGDLLELGAYLGKSAIFTGVYLRDGEEFTVCDLWDSPAPDDSNSAEMDRSYSTLTRRAFEANYLSFHDELPTMVQAPTSVITSRVRPHSCRFVHVDASHLYEHVHGDIEAAQELLQPEGIVSFDDFRAEHCPGVSAAVWGAVATTGLKPIVITGTKLYGTWGDPAPAREALLGWLEKREDLWHGVEEVAGLPLIRIKGTKAKVPAHPASRHEPEAQPEPDPEPRVVPASAPAAPPRPRRRSRTRRLAKDLLPPIVARAIVRRRTA</sequence>
<dbReference type="KEGG" id="slk:SLUN_21625"/>
<organism evidence="2 3">
    <name type="scientific">Streptomyces lunaelactis</name>
    <dbReference type="NCBI Taxonomy" id="1535768"/>
    <lineage>
        <taxon>Bacteria</taxon>
        <taxon>Bacillati</taxon>
        <taxon>Actinomycetota</taxon>
        <taxon>Actinomycetes</taxon>
        <taxon>Kitasatosporales</taxon>
        <taxon>Streptomycetaceae</taxon>
        <taxon>Streptomyces</taxon>
    </lineage>
</organism>
<name>A0A2R4T5K2_9ACTN</name>
<evidence type="ECO:0000313" key="3">
    <source>
        <dbReference type="Proteomes" id="UP000244201"/>
    </source>
</evidence>
<dbReference type="OrthoDB" id="3346627at2"/>
<dbReference type="RefSeq" id="WP_108150771.1">
    <property type="nucleotide sequence ID" value="NZ_CP026304.1"/>
</dbReference>
<dbReference type="Gene3D" id="3.40.50.150">
    <property type="entry name" value="Vaccinia Virus protein VP39"/>
    <property type="match status" value="1"/>
</dbReference>
<dbReference type="Pfam" id="PF13578">
    <property type="entry name" value="Methyltransf_24"/>
    <property type="match status" value="1"/>
</dbReference>
<dbReference type="EMBL" id="CP026304">
    <property type="protein sequence ID" value="AVZ74376.1"/>
    <property type="molecule type" value="Genomic_DNA"/>
</dbReference>
<dbReference type="AlphaFoldDB" id="A0A2R4T5K2"/>
<dbReference type="InterPro" id="IPR029063">
    <property type="entry name" value="SAM-dependent_MTases_sf"/>
</dbReference>
<feature type="region of interest" description="Disordered" evidence="1">
    <location>
        <begin position="1"/>
        <end position="21"/>
    </location>
</feature>
<accession>A0A2R4T5K2</accession>
<evidence type="ECO:0000313" key="2">
    <source>
        <dbReference type="EMBL" id="AVZ74376.1"/>
    </source>
</evidence>